<feature type="region of interest" description="Disordered" evidence="4">
    <location>
        <begin position="1"/>
        <end position="22"/>
    </location>
</feature>
<reference evidence="5" key="1">
    <citation type="submission" date="2017-09" db="EMBL/GenBank/DDBJ databases">
        <title>Complete Genome Sequence of ansamitocin-producing Bacterium Actinosynnema pretiosum X47.</title>
        <authorList>
            <person name="Cao G."/>
            <person name="Zong G."/>
            <person name="Zhong C."/>
            <person name="Fu J."/>
        </authorList>
    </citation>
    <scope>NUCLEOTIDE SEQUENCE [LARGE SCALE GENOMIC DNA]</scope>
    <source>
        <strain evidence="5">X47</strain>
    </source>
</reference>
<dbReference type="PANTHER" id="PTHR10509">
    <property type="entry name" value="O-METHYLTRANSFERASE-RELATED"/>
    <property type="match status" value="1"/>
</dbReference>
<evidence type="ECO:0000256" key="3">
    <source>
        <dbReference type="ARBA" id="ARBA00022691"/>
    </source>
</evidence>
<dbReference type="CDD" id="cd02440">
    <property type="entry name" value="AdoMet_MTases"/>
    <property type="match status" value="1"/>
</dbReference>
<sequence length="284" mass="29517">MNPLPTKGSAPGAVSAPGAPRPVTPVALLADTLTRLARRPDLPPDVAAELTAAAELASGVDGYAGRCTTPESPALRELAARTAEHDWRGRGGGVALEQEMLSGHVEGQLLKTLLRALRARRVLEIGMFTGYSALAMAEELPDDGVVVACELDPDVAAFARDRFSASPHGGKVDVRVGPALDTLAGLVGGEPFDLVFVDADKAGYTGYLAAVLDGGLLAPHGLVCVDNTLMQGKTYLPGARDAVGAAVDRFNRHVAQRPDVAQVLVPVRDGLTLIRRVTPGTGEP</sequence>
<keyword evidence="2" id="KW-0808">Transferase</keyword>
<dbReference type="InterPro" id="IPR050362">
    <property type="entry name" value="Cation-dep_OMT"/>
</dbReference>
<dbReference type="SUPFAM" id="SSF53335">
    <property type="entry name" value="S-adenosyl-L-methionine-dependent methyltransferases"/>
    <property type="match status" value="1"/>
</dbReference>
<dbReference type="Proteomes" id="UP000218505">
    <property type="component" value="Chromosome"/>
</dbReference>
<dbReference type="InterPro" id="IPR002935">
    <property type="entry name" value="SAM_O-MeTrfase"/>
</dbReference>
<name>A0A290Z962_9PSEU</name>
<evidence type="ECO:0000256" key="4">
    <source>
        <dbReference type="SAM" id="MobiDB-lite"/>
    </source>
</evidence>
<dbReference type="EMBL" id="CP023445">
    <property type="protein sequence ID" value="ATE55512.1"/>
    <property type="molecule type" value="Genomic_DNA"/>
</dbReference>
<keyword evidence="6" id="KW-1185">Reference proteome</keyword>
<protein>
    <submittedName>
        <fullName evidence="5">SAM-dependent methyltransferase</fullName>
    </submittedName>
</protein>
<keyword evidence="1 5" id="KW-0489">Methyltransferase</keyword>
<dbReference type="PANTHER" id="PTHR10509:SF14">
    <property type="entry name" value="CAFFEOYL-COA O-METHYLTRANSFERASE 3-RELATED"/>
    <property type="match status" value="1"/>
</dbReference>
<accession>A0A290Z962</accession>
<evidence type="ECO:0000313" key="6">
    <source>
        <dbReference type="Proteomes" id="UP000218505"/>
    </source>
</evidence>
<evidence type="ECO:0000313" key="5">
    <source>
        <dbReference type="EMBL" id="ATE55512.1"/>
    </source>
</evidence>
<dbReference type="RefSeq" id="WP_096495345.1">
    <property type="nucleotide sequence ID" value="NZ_CP023445.1"/>
</dbReference>
<dbReference type="GO" id="GO:0008757">
    <property type="term" value="F:S-adenosylmethionine-dependent methyltransferase activity"/>
    <property type="evidence" value="ECO:0007669"/>
    <property type="project" value="TreeGrafter"/>
</dbReference>
<dbReference type="AlphaFoldDB" id="A0A290Z962"/>
<organism evidence="5 6">
    <name type="scientific">Actinosynnema pretiosum</name>
    <dbReference type="NCBI Taxonomy" id="42197"/>
    <lineage>
        <taxon>Bacteria</taxon>
        <taxon>Bacillati</taxon>
        <taxon>Actinomycetota</taxon>
        <taxon>Actinomycetes</taxon>
        <taxon>Pseudonocardiales</taxon>
        <taxon>Pseudonocardiaceae</taxon>
        <taxon>Actinosynnema</taxon>
    </lineage>
</organism>
<dbReference type="KEGG" id="apre:CNX65_21340"/>
<dbReference type="Gene3D" id="3.40.50.150">
    <property type="entry name" value="Vaccinia Virus protein VP39"/>
    <property type="match status" value="1"/>
</dbReference>
<evidence type="ECO:0000256" key="1">
    <source>
        <dbReference type="ARBA" id="ARBA00022603"/>
    </source>
</evidence>
<keyword evidence="3" id="KW-0949">S-adenosyl-L-methionine</keyword>
<dbReference type="GO" id="GO:0032259">
    <property type="term" value="P:methylation"/>
    <property type="evidence" value="ECO:0007669"/>
    <property type="project" value="UniProtKB-KW"/>
</dbReference>
<dbReference type="GO" id="GO:0008171">
    <property type="term" value="F:O-methyltransferase activity"/>
    <property type="evidence" value="ECO:0007669"/>
    <property type="project" value="InterPro"/>
</dbReference>
<gene>
    <name evidence="5" type="ORF">CNX65_21340</name>
</gene>
<dbReference type="Pfam" id="PF01596">
    <property type="entry name" value="Methyltransf_3"/>
    <property type="match status" value="1"/>
</dbReference>
<evidence type="ECO:0000256" key="2">
    <source>
        <dbReference type="ARBA" id="ARBA00022679"/>
    </source>
</evidence>
<feature type="compositionally biased region" description="Low complexity" evidence="4">
    <location>
        <begin position="8"/>
        <end position="18"/>
    </location>
</feature>
<dbReference type="PROSITE" id="PS51682">
    <property type="entry name" value="SAM_OMT_I"/>
    <property type="match status" value="1"/>
</dbReference>
<proteinExistence type="predicted"/>
<dbReference type="InterPro" id="IPR029063">
    <property type="entry name" value="SAM-dependent_MTases_sf"/>
</dbReference>